<comment type="caution">
    <text evidence="21">The sequence shown here is derived from an EMBL/GenBank/DDBJ whole genome shotgun (WGS) entry which is preliminary data.</text>
</comment>
<comment type="similarity">
    <text evidence="6 18">Belongs to the sugar phosphate cyclases superfamily. Dehydroquinate synthase family.</text>
</comment>
<feature type="domain" description="3-dehydroquinate synthase C-terminal" evidence="20">
    <location>
        <begin position="185"/>
        <end position="325"/>
    </location>
</feature>
<keyword evidence="15 18" id="KW-0057">Aromatic amino acid biosynthesis</keyword>
<evidence type="ECO:0000256" key="2">
    <source>
        <dbReference type="ARBA" id="ARBA00001911"/>
    </source>
</evidence>
<dbReference type="InterPro" id="IPR056179">
    <property type="entry name" value="DHQS_C"/>
</dbReference>
<evidence type="ECO:0000256" key="15">
    <source>
        <dbReference type="ARBA" id="ARBA00023141"/>
    </source>
</evidence>
<comment type="catalytic activity">
    <reaction evidence="1 18">
        <text>7-phospho-2-dehydro-3-deoxy-D-arabino-heptonate = 3-dehydroquinate + phosphate</text>
        <dbReference type="Rhea" id="RHEA:21968"/>
        <dbReference type="ChEBI" id="CHEBI:32364"/>
        <dbReference type="ChEBI" id="CHEBI:43474"/>
        <dbReference type="ChEBI" id="CHEBI:58394"/>
        <dbReference type="EC" id="4.2.3.4"/>
    </reaction>
</comment>
<dbReference type="InterPro" id="IPR030963">
    <property type="entry name" value="DHQ_synth_fam"/>
</dbReference>
<comment type="subcellular location">
    <subcellularLocation>
        <location evidence="4 18">Cytoplasm</location>
    </subcellularLocation>
</comment>
<evidence type="ECO:0000256" key="3">
    <source>
        <dbReference type="ARBA" id="ARBA00001947"/>
    </source>
</evidence>
<sequence length="366" mass="40097">MTGQAISTEISMNFGHATCVMHIGPGLLQQFNFTEVGASCFVLITDETVHELYGRALLQRLKDAGVPTHYLFIPDGEQSKTWDQAGGIHQQLASLEIDRKGVLIALGGGVIGDLVGFVAANYNRGIRYIQVPTTLTAQVDSSIGGKTAVNLPTAKNKVGAFWQPVAIVADTETLKTLPEREVRSGLAEVIKSAVIGDADLFQYLWTNIFMDAHRTGEFYREVVARTATIKARIVEADEREHNRRKILNFGHTIGHAVEIVTEHAVTHGEAVAIGMAYEGSLALGTGLSEDEWREMLRLLQAVNLPTGLHCDPVQLIEVMRQDKKVVDGQICFALPRKIGEAADFEGRYAIPIPVDEVRGCLYLHLD</sequence>
<dbReference type="UniPathway" id="UPA00053">
    <property type="reaction ID" value="UER00085"/>
</dbReference>
<feature type="binding site" evidence="18">
    <location>
        <position position="267"/>
    </location>
    <ligand>
        <name>Zn(2+)</name>
        <dbReference type="ChEBI" id="CHEBI:29105"/>
    </ligand>
</feature>
<proteinExistence type="inferred from homology"/>
<feature type="binding site" evidence="18">
    <location>
        <begin position="173"/>
        <end position="176"/>
    </location>
    <ligand>
        <name>NAD(+)</name>
        <dbReference type="ChEBI" id="CHEBI:57540"/>
    </ligand>
</feature>
<evidence type="ECO:0000256" key="5">
    <source>
        <dbReference type="ARBA" id="ARBA00004661"/>
    </source>
</evidence>
<comment type="cofactor">
    <cofactor evidence="2 18">
        <name>NAD(+)</name>
        <dbReference type="ChEBI" id="CHEBI:57540"/>
    </cofactor>
</comment>
<dbReference type="Pfam" id="PF01761">
    <property type="entry name" value="DHQ_synthase"/>
    <property type="match status" value="1"/>
</dbReference>
<dbReference type="InterPro" id="IPR050071">
    <property type="entry name" value="Dehydroquinate_synthase"/>
</dbReference>
<dbReference type="PANTHER" id="PTHR43622:SF7">
    <property type="entry name" value="3-DEHYDROQUINATE SYNTHASE, CHLOROPLASTIC"/>
    <property type="match status" value="1"/>
</dbReference>
<dbReference type="GO" id="GO:0008652">
    <property type="term" value="P:amino acid biosynthetic process"/>
    <property type="evidence" value="ECO:0007669"/>
    <property type="project" value="UniProtKB-KW"/>
</dbReference>
<dbReference type="HAMAP" id="MF_00110">
    <property type="entry name" value="DHQ_synthase"/>
    <property type="match status" value="1"/>
</dbReference>
<evidence type="ECO:0000256" key="18">
    <source>
        <dbReference type="HAMAP-Rule" id="MF_00110"/>
    </source>
</evidence>
<gene>
    <name evidence="18" type="primary">aroB</name>
    <name evidence="21" type="ORF">A2936_04335</name>
</gene>
<dbReference type="CDD" id="cd08195">
    <property type="entry name" value="DHQS"/>
    <property type="match status" value="1"/>
</dbReference>
<comment type="function">
    <text evidence="18">Catalyzes the conversion of 3-deoxy-D-arabino-heptulosonate 7-phosphate (DAHP) to dehydroquinate (DHQ).</text>
</comment>
<dbReference type="FunFam" id="3.40.50.1970:FF:000007">
    <property type="entry name" value="Pentafunctional AROM polypeptide"/>
    <property type="match status" value="1"/>
</dbReference>
<dbReference type="AlphaFoldDB" id="A0A1F7UYL6"/>
<comment type="cofactor">
    <cofactor evidence="18">
        <name>Co(2+)</name>
        <dbReference type="ChEBI" id="CHEBI:48828"/>
    </cofactor>
    <cofactor evidence="18">
        <name>Zn(2+)</name>
        <dbReference type="ChEBI" id="CHEBI:29105"/>
    </cofactor>
    <text evidence="18">Binds 1 divalent metal cation per subunit. Can use either Co(2+) or Zn(2+).</text>
</comment>
<organism evidence="21 22">
    <name type="scientific">Candidatus Uhrbacteria bacterium RIFCSPLOWO2_01_FULL_47_25</name>
    <dbReference type="NCBI Taxonomy" id="1802402"/>
    <lineage>
        <taxon>Bacteria</taxon>
        <taxon>Candidatus Uhriibacteriota</taxon>
    </lineage>
</organism>
<keyword evidence="11 18" id="KW-0479">Metal-binding</keyword>
<accession>A0A1F7UYL6</accession>
<reference evidence="21 22" key="1">
    <citation type="journal article" date="2016" name="Nat. Commun.">
        <title>Thousands of microbial genomes shed light on interconnected biogeochemical processes in an aquifer system.</title>
        <authorList>
            <person name="Anantharaman K."/>
            <person name="Brown C.T."/>
            <person name="Hug L.A."/>
            <person name="Sharon I."/>
            <person name="Castelle C.J."/>
            <person name="Probst A.J."/>
            <person name="Thomas B.C."/>
            <person name="Singh A."/>
            <person name="Wilkins M.J."/>
            <person name="Karaoz U."/>
            <person name="Brodie E.L."/>
            <person name="Williams K.H."/>
            <person name="Hubbard S.S."/>
            <person name="Banfield J.F."/>
        </authorList>
    </citation>
    <scope>NUCLEOTIDE SEQUENCE [LARGE SCALE GENOMIC DNA]</scope>
</reference>
<dbReference type="Proteomes" id="UP000176846">
    <property type="component" value="Unassembled WGS sequence"/>
</dbReference>
<dbReference type="GO" id="GO:0003856">
    <property type="term" value="F:3-dehydroquinate synthase activity"/>
    <property type="evidence" value="ECO:0007669"/>
    <property type="project" value="UniProtKB-UniRule"/>
</dbReference>
<dbReference type="EMBL" id="MGEK01000006">
    <property type="protein sequence ID" value="OGL82864.1"/>
    <property type="molecule type" value="Genomic_DNA"/>
</dbReference>
<dbReference type="GO" id="GO:0005737">
    <property type="term" value="C:cytoplasm"/>
    <property type="evidence" value="ECO:0007669"/>
    <property type="project" value="UniProtKB-SubCell"/>
</dbReference>
<evidence type="ECO:0000313" key="22">
    <source>
        <dbReference type="Proteomes" id="UP000176846"/>
    </source>
</evidence>
<feature type="binding site" evidence="18">
    <location>
        <position position="251"/>
    </location>
    <ligand>
        <name>Zn(2+)</name>
        <dbReference type="ChEBI" id="CHEBI:29105"/>
    </ligand>
</feature>
<comment type="pathway">
    <text evidence="5 18">Metabolic intermediate biosynthesis; chorismate biosynthesis; chorismate from D-erythrose 4-phosphate and phosphoenolpyruvate: step 2/7.</text>
</comment>
<evidence type="ECO:0000256" key="13">
    <source>
        <dbReference type="ARBA" id="ARBA00022833"/>
    </source>
</evidence>
<evidence type="ECO:0000256" key="10">
    <source>
        <dbReference type="ARBA" id="ARBA00022605"/>
    </source>
</evidence>
<keyword evidence="12 18" id="KW-0547">Nucleotide-binding</keyword>
<keyword evidence="14 18" id="KW-0520">NAD</keyword>
<evidence type="ECO:0000256" key="6">
    <source>
        <dbReference type="ARBA" id="ARBA00005412"/>
    </source>
</evidence>
<keyword evidence="16 18" id="KW-0456">Lyase</keyword>
<evidence type="ECO:0000259" key="20">
    <source>
        <dbReference type="Pfam" id="PF24621"/>
    </source>
</evidence>
<name>A0A1F7UYL6_9BACT</name>
<protein>
    <recommendedName>
        <fullName evidence="8 18">3-dehydroquinate synthase</fullName>
        <shortName evidence="18">DHQS</shortName>
        <ecNumber evidence="7 18">4.2.3.4</ecNumber>
    </recommendedName>
</protein>
<keyword evidence="9 18" id="KW-0963">Cytoplasm</keyword>
<feature type="domain" description="3-dehydroquinate synthase N-terminal" evidence="19">
    <location>
        <begin position="72"/>
        <end position="183"/>
    </location>
</feature>
<feature type="binding site" evidence="18">
    <location>
        <position position="146"/>
    </location>
    <ligand>
        <name>NAD(+)</name>
        <dbReference type="ChEBI" id="CHEBI:57540"/>
    </ligand>
</feature>
<evidence type="ECO:0000256" key="16">
    <source>
        <dbReference type="ARBA" id="ARBA00023239"/>
    </source>
</evidence>
<dbReference type="EC" id="4.2.3.4" evidence="7 18"/>
<keyword evidence="17 18" id="KW-0170">Cobalt</keyword>
<keyword evidence="13 18" id="KW-0862">Zinc</keyword>
<dbReference type="GO" id="GO:0009423">
    <property type="term" value="P:chorismate biosynthetic process"/>
    <property type="evidence" value="ECO:0007669"/>
    <property type="project" value="UniProtKB-UniRule"/>
</dbReference>
<evidence type="ECO:0000256" key="7">
    <source>
        <dbReference type="ARBA" id="ARBA00013031"/>
    </source>
</evidence>
<evidence type="ECO:0000256" key="1">
    <source>
        <dbReference type="ARBA" id="ARBA00001393"/>
    </source>
</evidence>
<dbReference type="GO" id="GO:0000166">
    <property type="term" value="F:nucleotide binding"/>
    <property type="evidence" value="ECO:0007669"/>
    <property type="project" value="UniProtKB-KW"/>
</dbReference>
<evidence type="ECO:0000256" key="4">
    <source>
        <dbReference type="ARBA" id="ARBA00004496"/>
    </source>
</evidence>
<feature type="binding site" evidence="18">
    <location>
        <begin position="75"/>
        <end position="80"/>
    </location>
    <ligand>
        <name>NAD(+)</name>
        <dbReference type="ChEBI" id="CHEBI:57540"/>
    </ligand>
</feature>
<dbReference type="InterPro" id="IPR030960">
    <property type="entry name" value="DHQS/DOIS_N"/>
</dbReference>
<dbReference type="Gene3D" id="3.40.50.1970">
    <property type="match status" value="1"/>
</dbReference>
<comment type="cofactor">
    <cofactor evidence="3">
        <name>Zn(2+)</name>
        <dbReference type="ChEBI" id="CHEBI:29105"/>
    </cofactor>
</comment>
<feature type="binding site" evidence="18">
    <location>
        <position position="188"/>
    </location>
    <ligand>
        <name>Zn(2+)</name>
        <dbReference type="ChEBI" id="CHEBI:29105"/>
    </ligand>
</feature>
<dbReference type="GO" id="GO:0046872">
    <property type="term" value="F:metal ion binding"/>
    <property type="evidence" value="ECO:0007669"/>
    <property type="project" value="UniProtKB-KW"/>
</dbReference>
<feature type="binding site" evidence="18">
    <location>
        <position position="155"/>
    </location>
    <ligand>
        <name>NAD(+)</name>
        <dbReference type="ChEBI" id="CHEBI:57540"/>
    </ligand>
</feature>
<evidence type="ECO:0000256" key="8">
    <source>
        <dbReference type="ARBA" id="ARBA00017684"/>
    </source>
</evidence>
<evidence type="ECO:0000313" key="21">
    <source>
        <dbReference type="EMBL" id="OGL82864.1"/>
    </source>
</evidence>
<dbReference type="GO" id="GO:0009073">
    <property type="term" value="P:aromatic amino acid family biosynthetic process"/>
    <property type="evidence" value="ECO:0007669"/>
    <property type="project" value="UniProtKB-KW"/>
</dbReference>
<dbReference type="Pfam" id="PF24621">
    <property type="entry name" value="DHQS_C"/>
    <property type="match status" value="1"/>
</dbReference>
<feature type="binding site" evidence="18">
    <location>
        <begin position="133"/>
        <end position="134"/>
    </location>
    <ligand>
        <name>NAD(+)</name>
        <dbReference type="ChEBI" id="CHEBI:57540"/>
    </ligand>
</feature>
<dbReference type="Gene3D" id="1.20.1090.10">
    <property type="entry name" value="Dehydroquinate synthase-like - alpha domain"/>
    <property type="match status" value="1"/>
</dbReference>
<evidence type="ECO:0000256" key="17">
    <source>
        <dbReference type="ARBA" id="ARBA00023285"/>
    </source>
</evidence>
<feature type="binding site" evidence="18">
    <location>
        <begin position="109"/>
        <end position="113"/>
    </location>
    <ligand>
        <name>NAD(+)</name>
        <dbReference type="ChEBI" id="CHEBI:57540"/>
    </ligand>
</feature>
<evidence type="ECO:0000256" key="12">
    <source>
        <dbReference type="ARBA" id="ARBA00022741"/>
    </source>
</evidence>
<dbReference type="NCBIfam" id="TIGR01357">
    <property type="entry name" value="aroB"/>
    <property type="match status" value="1"/>
</dbReference>
<dbReference type="InterPro" id="IPR016037">
    <property type="entry name" value="DHQ_synth_AroB"/>
</dbReference>
<dbReference type="PIRSF" id="PIRSF001455">
    <property type="entry name" value="DHQ_synth"/>
    <property type="match status" value="1"/>
</dbReference>
<evidence type="ECO:0000256" key="9">
    <source>
        <dbReference type="ARBA" id="ARBA00022490"/>
    </source>
</evidence>
<dbReference type="SUPFAM" id="SSF56796">
    <property type="entry name" value="Dehydroquinate synthase-like"/>
    <property type="match status" value="1"/>
</dbReference>
<keyword evidence="10 18" id="KW-0028">Amino-acid biosynthesis</keyword>
<evidence type="ECO:0000259" key="19">
    <source>
        <dbReference type="Pfam" id="PF01761"/>
    </source>
</evidence>
<evidence type="ECO:0000256" key="14">
    <source>
        <dbReference type="ARBA" id="ARBA00023027"/>
    </source>
</evidence>
<evidence type="ECO:0000256" key="11">
    <source>
        <dbReference type="ARBA" id="ARBA00022723"/>
    </source>
</evidence>
<dbReference type="PANTHER" id="PTHR43622">
    <property type="entry name" value="3-DEHYDROQUINATE SYNTHASE"/>
    <property type="match status" value="1"/>
</dbReference>